<sequence>MSKHSINYKRNRKKPKWSSPGGTPGPYGRIRQKRDFIDIGKEIEKLKRINRKLNKNEINKPMEEMETKFPSKLFQYSLNEQSEKNKMHSNALFEEQKDENIVKCDKKFDQKCLNDENAIINLSVKQRAQMYEAINANKSIIPKHNEKLIDKLDNNYSSEFFIQKKMEKQRIILKQQCQKIEKTFAHRFIL</sequence>
<dbReference type="AlphaFoldDB" id="A0A3P7E6V6"/>
<dbReference type="InParanoid" id="A0A3P7E6V6"/>
<keyword evidence="3" id="KW-1185">Reference proteome</keyword>
<protein>
    <submittedName>
        <fullName evidence="2">Uncharacterized protein</fullName>
    </submittedName>
</protein>
<gene>
    <name evidence="2" type="ORF">WBA_LOCUS8502</name>
</gene>
<feature type="compositionally biased region" description="Basic residues" evidence="1">
    <location>
        <begin position="1"/>
        <end position="16"/>
    </location>
</feature>
<evidence type="ECO:0000256" key="1">
    <source>
        <dbReference type="SAM" id="MobiDB-lite"/>
    </source>
</evidence>
<dbReference type="OMA" id="HANQSTI"/>
<dbReference type="EMBL" id="UYWW01007144">
    <property type="protein sequence ID" value="VDM15116.1"/>
    <property type="molecule type" value="Genomic_DNA"/>
</dbReference>
<reference evidence="2 3" key="1">
    <citation type="submission" date="2018-11" db="EMBL/GenBank/DDBJ databases">
        <authorList>
            <consortium name="Pathogen Informatics"/>
        </authorList>
    </citation>
    <scope>NUCLEOTIDE SEQUENCE [LARGE SCALE GENOMIC DNA]</scope>
</reference>
<dbReference type="Proteomes" id="UP000270924">
    <property type="component" value="Unassembled WGS sequence"/>
</dbReference>
<organism evidence="2 3">
    <name type="scientific">Wuchereria bancrofti</name>
    <dbReference type="NCBI Taxonomy" id="6293"/>
    <lineage>
        <taxon>Eukaryota</taxon>
        <taxon>Metazoa</taxon>
        <taxon>Ecdysozoa</taxon>
        <taxon>Nematoda</taxon>
        <taxon>Chromadorea</taxon>
        <taxon>Rhabditida</taxon>
        <taxon>Spirurina</taxon>
        <taxon>Spiruromorpha</taxon>
        <taxon>Filarioidea</taxon>
        <taxon>Onchocercidae</taxon>
        <taxon>Wuchereria</taxon>
    </lineage>
</organism>
<dbReference type="OrthoDB" id="5873267at2759"/>
<evidence type="ECO:0000313" key="3">
    <source>
        <dbReference type="Proteomes" id="UP000270924"/>
    </source>
</evidence>
<proteinExistence type="predicted"/>
<accession>A0A3P7E6V6</accession>
<name>A0A3P7E6V6_WUCBA</name>
<evidence type="ECO:0000313" key="2">
    <source>
        <dbReference type="EMBL" id="VDM15116.1"/>
    </source>
</evidence>
<feature type="region of interest" description="Disordered" evidence="1">
    <location>
        <begin position="1"/>
        <end position="31"/>
    </location>
</feature>